<proteinExistence type="predicted"/>
<dbReference type="EMBL" id="JANLCJ010000002">
    <property type="protein sequence ID" value="MCS5733561.1"/>
    <property type="molecule type" value="Genomic_DNA"/>
</dbReference>
<keyword evidence="2" id="KW-1185">Reference proteome</keyword>
<organism evidence="1 2">
    <name type="scientific">Herbiconiux daphne</name>
    <dbReference type="NCBI Taxonomy" id="2970914"/>
    <lineage>
        <taxon>Bacteria</taxon>
        <taxon>Bacillati</taxon>
        <taxon>Actinomycetota</taxon>
        <taxon>Actinomycetes</taxon>
        <taxon>Micrococcales</taxon>
        <taxon>Microbacteriaceae</taxon>
        <taxon>Herbiconiux</taxon>
    </lineage>
</organism>
<comment type="caution">
    <text evidence="1">The sequence shown here is derived from an EMBL/GenBank/DDBJ whole genome shotgun (WGS) entry which is preliminary data.</text>
</comment>
<accession>A0ABT2H0V7</accession>
<name>A0ABT2H0V7_9MICO</name>
<reference evidence="1" key="1">
    <citation type="submission" date="2022-08" db="EMBL/GenBank/DDBJ databases">
        <authorList>
            <person name="Deng Y."/>
            <person name="Han X.-F."/>
            <person name="Zhang Y.-Q."/>
        </authorList>
    </citation>
    <scope>NUCLEOTIDE SEQUENCE</scope>
    <source>
        <strain evidence="1">CPCC 203386</strain>
    </source>
</reference>
<gene>
    <name evidence="1" type="ORF">N1032_07395</name>
</gene>
<evidence type="ECO:0000313" key="2">
    <source>
        <dbReference type="Proteomes" id="UP001165586"/>
    </source>
</evidence>
<dbReference type="Proteomes" id="UP001165586">
    <property type="component" value="Unassembled WGS sequence"/>
</dbReference>
<protein>
    <recommendedName>
        <fullName evidence="3">GGDEF domain-containing protein</fullName>
    </recommendedName>
</protein>
<evidence type="ECO:0008006" key="3">
    <source>
        <dbReference type="Google" id="ProtNLM"/>
    </source>
</evidence>
<dbReference type="RefSeq" id="WP_259538382.1">
    <property type="nucleotide sequence ID" value="NZ_JANLCJ010000002.1"/>
</dbReference>
<sequence>MHHELEVNAWVWPNGDSFVVQIIAVETTTGLSATRDPLTTVTILDAGGAPDGILYKNLASAVARASARARSGSADAATTDIRIDSDEFVVQAPTHDSAVELALDRFDRDHSSTSASLTSELLAV</sequence>
<evidence type="ECO:0000313" key="1">
    <source>
        <dbReference type="EMBL" id="MCS5733561.1"/>
    </source>
</evidence>